<evidence type="ECO:0000313" key="7">
    <source>
        <dbReference type="EMBL" id="CAB4962876.1"/>
    </source>
</evidence>
<sequence>MTITQTSTKLKSNKKIYLSPTNDPDFGEEWSHPKFSFIASTLSELPDIYDWSKSFIIALIEIWYGRRGISQISGNCHKLVARRIIYYRSKFNGNLKVRRIYVSQPIEGVSEITVTLKNEERVRSLILRFEGVDRRWICTELFII</sequence>
<gene>
    <name evidence="1" type="ORF">UFOPK1508_00403</name>
    <name evidence="2" type="ORF">UFOPK1599_00318</name>
    <name evidence="3" type="ORF">UFOPK1894_00599</name>
    <name evidence="4" type="ORF">UFOPK2139_00395</name>
    <name evidence="5" type="ORF">UFOPK2179_00677</name>
    <name evidence="6" type="ORF">UFOPK2715_00473</name>
    <name evidence="7" type="ORF">UFOPK3883_00416</name>
</gene>
<dbReference type="EMBL" id="CAEZWC010000079">
    <property type="protein sequence ID" value="CAB4649985.1"/>
    <property type="molecule type" value="Genomic_DNA"/>
</dbReference>
<dbReference type="EMBL" id="CAEZTE010000010">
    <property type="protein sequence ID" value="CAB4557635.1"/>
    <property type="molecule type" value="Genomic_DNA"/>
</dbReference>
<evidence type="ECO:0000313" key="4">
    <source>
        <dbReference type="EMBL" id="CAB4633720.1"/>
    </source>
</evidence>
<dbReference type="AlphaFoldDB" id="A0A6J6JA38"/>
<evidence type="ECO:0000313" key="5">
    <source>
        <dbReference type="EMBL" id="CAB4649985.1"/>
    </source>
</evidence>
<organism evidence="4">
    <name type="scientific">freshwater metagenome</name>
    <dbReference type="NCBI Taxonomy" id="449393"/>
    <lineage>
        <taxon>unclassified sequences</taxon>
        <taxon>metagenomes</taxon>
        <taxon>ecological metagenomes</taxon>
    </lineage>
</organism>
<dbReference type="Pfam" id="PF20060">
    <property type="entry name" value="DUF6459"/>
    <property type="match status" value="1"/>
</dbReference>
<evidence type="ECO:0000313" key="1">
    <source>
        <dbReference type="EMBL" id="CAB4550763.1"/>
    </source>
</evidence>
<evidence type="ECO:0000313" key="3">
    <source>
        <dbReference type="EMBL" id="CAB4615587.1"/>
    </source>
</evidence>
<dbReference type="EMBL" id="CAEZYN010000030">
    <property type="protein sequence ID" value="CAB4721592.1"/>
    <property type="molecule type" value="Genomic_DNA"/>
</dbReference>
<proteinExistence type="predicted"/>
<dbReference type="EMBL" id="CAFBNV010000022">
    <property type="protein sequence ID" value="CAB4962876.1"/>
    <property type="molecule type" value="Genomic_DNA"/>
</dbReference>
<reference evidence="4" key="1">
    <citation type="submission" date="2020-05" db="EMBL/GenBank/DDBJ databases">
        <authorList>
            <person name="Chiriac C."/>
            <person name="Salcher M."/>
            <person name="Ghai R."/>
            <person name="Kavagutti S V."/>
        </authorList>
    </citation>
    <scope>NUCLEOTIDE SEQUENCE</scope>
</reference>
<evidence type="ECO:0000313" key="6">
    <source>
        <dbReference type="EMBL" id="CAB4721592.1"/>
    </source>
</evidence>
<evidence type="ECO:0000313" key="2">
    <source>
        <dbReference type="EMBL" id="CAB4557635.1"/>
    </source>
</evidence>
<dbReference type="EMBL" id="CAEZVA010000038">
    <property type="protein sequence ID" value="CAB4615587.1"/>
    <property type="molecule type" value="Genomic_DNA"/>
</dbReference>
<dbReference type="EMBL" id="CAEZSW010000030">
    <property type="protein sequence ID" value="CAB4550763.1"/>
    <property type="molecule type" value="Genomic_DNA"/>
</dbReference>
<protein>
    <submittedName>
        <fullName evidence="4">Unannotated protein</fullName>
    </submittedName>
</protein>
<name>A0A6J6JA38_9ZZZZ</name>
<accession>A0A6J6JA38</accession>
<dbReference type="EMBL" id="CAEZVR010000068">
    <property type="protein sequence ID" value="CAB4633720.1"/>
    <property type="molecule type" value="Genomic_DNA"/>
</dbReference>
<dbReference type="InterPro" id="IPR045596">
    <property type="entry name" value="DUF6459"/>
</dbReference>